<keyword evidence="2" id="KW-1185">Reference proteome</keyword>
<proteinExistence type="predicted"/>
<evidence type="ECO:0000313" key="2">
    <source>
        <dbReference type="Proteomes" id="UP000694906"/>
    </source>
</evidence>
<feature type="compositionally biased region" description="Basic and acidic residues" evidence="1">
    <location>
        <begin position="137"/>
        <end position="148"/>
    </location>
</feature>
<gene>
    <name evidence="3" type="primary">LOC110346020</name>
</gene>
<dbReference type="GeneID" id="110346020"/>
<reference evidence="3" key="1">
    <citation type="submission" date="2025-08" db="UniProtKB">
        <authorList>
            <consortium name="RefSeq"/>
        </authorList>
    </citation>
    <scope>IDENTIFICATION</scope>
</reference>
<evidence type="ECO:0000313" key="3">
    <source>
        <dbReference type="RefSeq" id="XP_021101239.1"/>
    </source>
</evidence>
<feature type="compositionally biased region" description="Pro residues" evidence="1">
    <location>
        <begin position="218"/>
        <end position="227"/>
    </location>
</feature>
<dbReference type="RefSeq" id="XP_021101239.1">
    <property type="nucleotide sequence ID" value="XM_021245580.1"/>
</dbReference>
<name>A0AAX6RXE2_HETGA</name>
<dbReference type="Proteomes" id="UP000694906">
    <property type="component" value="Unplaced"/>
</dbReference>
<protein>
    <submittedName>
        <fullName evidence="3">Uncharacterized protein LOC110346020</fullName>
    </submittedName>
</protein>
<feature type="region of interest" description="Disordered" evidence="1">
    <location>
        <begin position="59"/>
        <end position="236"/>
    </location>
</feature>
<organism evidence="2 3">
    <name type="scientific">Heterocephalus glaber</name>
    <name type="common">Naked mole rat</name>
    <dbReference type="NCBI Taxonomy" id="10181"/>
    <lineage>
        <taxon>Eukaryota</taxon>
        <taxon>Metazoa</taxon>
        <taxon>Chordata</taxon>
        <taxon>Craniata</taxon>
        <taxon>Vertebrata</taxon>
        <taxon>Euteleostomi</taxon>
        <taxon>Mammalia</taxon>
        <taxon>Eutheria</taxon>
        <taxon>Euarchontoglires</taxon>
        <taxon>Glires</taxon>
        <taxon>Rodentia</taxon>
        <taxon>Hystricomorpha</taxon>
        <taxon>Bathyergidae</taxon>
        <taxon>Heterocephalus</taxon>
    </lineage>
</organism>
<evidence type="ECO:0000256" key="1">
    <source>
        <dbReference type="SAM" id="MobiDB-lite"/>
    </source>
</evidence>
<accession>A0AAX6RXE2</accession>
<dbReference type="AlphaFoldDB" id="A0AAX6RXE2"/>
<sequence>MEVRTVFQPFDYIGDRYRESPLVPVWLPGKQNCCPLGFQAPPGPSRPLQSRLRRLQFRDRRAGGDPVHAARSGAGPRPQRRLLGSGVAQRAPWSLVPCAPGRLGSGRGQRREPERGPVPSTVRSPLSRSHPAPWKTAEYDGKDQRDCPCRPQRRRKDYRERKQQALGDTSDPCAPGPPGSCWSNSRGPGSGDPVWLPGCYRVQPLGAGQEFRKLKQPQKPPQPPPPNINKLSNKMR</sequence>